<keyword evidence="2" id="KW-1185">Reference proteome</keyword>
<proteinExistence type="predicted"/>
<reference evidence="2" key="1">
    <citation type="submission" date="2017-02" db="EMBL/GenBank/DDBJ databases">
        <authorList>
            <person name="Dridi B."/>
        </authorList>
    </citation>
    <scope>NUCLEOTIDE SEQUENCE [LARGE SCALE GENOMIC DNA]</scope>
    <source>
        <strain evidence="2">B Co 03.10</strain>
    </source>
</reference>
<evidence type="ECO:0008006" key="3">
    <source>
        <dbReference type="Google" id="ProtNLM"/>
    </source>
</evidence>
<protein>
    <recommendedName>
        <fullName evidence="3">Biopolymer transporter Tol</fullName>
    </recommendedName>
</protein>
<sequence>MALTPDGRYIVIDGRRWRASDPVLAPDVHAELTAALGRARSAVGRARNEAERRQARDRVQLAKEGLGERGDPWWEMQIDDRLDRAQARLEQLREDD</sequence>
<evidence type="ECO:0000313" key="1">
    <source>
        <dbReference type="EMBL" id="SLM91717.1"/>
    </source>
</evidence>
<evidence type="ECO:0000313" key="2">
    <source>
        <dbReference type="Proteomes" id="UP000196581"/>
    </source>
</evidence>
<organism evidence="1 2">
    <name type="scientific">Brevibacterium yomogidense</name>
    <dbReference type="NCBI Taxonomy" id="946573"/>
    <lineage>
        <taxon>Bacteria</taxon>
        <taxon>Bacillati</taxon>
        <taxon>Actinomycetota</taxon>
        <taxon>Actinomycetes</taxon>
        <taxon>Micrococcales</taxon>
        <taxon>Brevibacteriaceae</taxon>
        <taxon>Brevibacterium</taxon>
    </lineage>
</organism>
<dbReference type="AlphaFoldDB" id="A0A1X6X0C7"/>
<dbReference type="Proteomes" id="UP000196581">
    <property type="component" value="Unassembled WGS sequence"/>
</dbReference>
<dbReference type="EMBL" id="FWFF01000002">
    <property type="protein sequence ID" value="SLM91717.1"/>
    <property type="molecule type" value="Genomic_DNA"/>
</dbReference>
<name>A0A1X6X0C7_9MICO</name>
<gene>
    <name evidence="1" type="ORF">FM105_02760</name>
</gene>
<accession>A0A1X6X0C7</accession>